<organism evidence="1 2">
    <name type="scientific">Catharanthus roseus</name>
    <name type="common">Madagascar periwinkle</name>
    <name type="synonym">Vinca rosea</name>
    <dbReference type="NCBI Taxonomy" id="4058"/>
    <lineage>
        <taxon>Eukaryota</taxon>
        <taxon>Viridiplantae</taxon>
        <taxon>Streptophyta</taxon>
        <taxon>Embryophyta</taxon>
        <taxon>Tracheophyta</taxon>
        <taxon>Spermatophyta</taxon>
        <taxon>Magnoliopsida</taxon>
        <taxon>eudicotyledons</taxon>
        <taxon>Gunneridae</taxon>
        <taxon>Pentapetalae</taxon>
        <taxon>asterids</taxon>
        <taxon>lamiids</taxon>
        <taxon>Gentianales</taxon>
        <taxon>Apocynaceae</taxon>
        <taxon>Rauvolfioideae</taxon>
        <taxon>Vinceae</taxon>
        <taxon>Catharanthinae</taxon>
        <taxon>Catharanthus</taxon>
    </lineage>
</organism>
<sequence length="333" mass="36044">MFIGPCDIVGDLSYEELRAAAYDDAKRGLNLQSIVEKERNLLNSKLLEFENLVRNPFKSQPNSALNPQNPLQSGIQNAPVISTSSNPPAFSSFSQFGASVNSGAAAAAAPNSLFGQSNPFQNNSQTSSTFQTNSSSSGALGSFGSQFPHQLFGSHSSSFGSNSVSVQKNPFPTSATSLQISASAGDNSGPSSLPNGIGSSMNMNNLRTHTATESKGGDDSIWMKEEWSIGESLEELEFTISPVENQRWMFLKITVKFSTVPTWRNLEMASVLKQLFSIPEISQLAVLGLSPWEEATTNSPESTNSHEQGNTPLSLPKKIQVERIKINPRRYQE</sequence>
<evidence type="ECO:0000313" key="1">
    <source>
        <dbReference type="EMBL" id="KAI5659070.1"/>
    </source>
</evidence>
<gene>
    <name evidence="1" type="ORF">M9H77_27863</name>
</gene>
<dbReference type="EMBL" id="CM044706">
    <property type="protein sequence ID" value="KAI5659070.1"/>
    <property type="molecule type" value="Genomic_DNA"/>
</dbReference>
<proteinExistence type="predicted"/>
<accession>A0ACC0AFD1</accession>
<dbReference type="Proteomes" id="UP001060085">
    <property type="component" value="Linkage Group LG06"/>
</dbReference>
<keyword evidence="2" id="KW-1185">Reference proteome</keyword>
<evidence type="ECO:0000313" key="2">
    <source>
        <dbReference type="Proteomes" id="UP001060085"/>
    </source>
</evidence>
<comment type="caution">
    <text evidence="1">The sequence shown here is derived from an EMBL/GenBank/DDBJ whole genome shotgun (WGS) entry which is preliminary data.</text>
</comment>
<reference evidence="2" key="1">
    <citation type="journal article" date="2023" name="Nat. Plants">
        <title>Single-cell RNA sequencing provides a high-resolution roadmap for understanding the multicellular compartmentation of specialized metabolism.</title>
        <authorList>
            <person name="Sun S."/>
            <person name="Shen X."/>
            <person name="Li Y."/>
            <person name="Li Y."/>
            <person name="Wang S."/>
            <person name="Li R."/>
            <person name="Zhang H."/>
            <person name="Shen G."/>
            <person name="Guo B."/>
            <person name="Wei J."/>
            <person name="Xu J."/>
            <person name="St-Pierre B."/>
            <person name="Chen S."/>
            <person name="Sun C."/>
        </authorList>
    </citation>
    <scope>NUCLEOTIDE SEQUENCE [LARGE SCALE GENOMIC DNA]</scope>
</reference>
<protein>
    <submittedName>
        <fullName evidence="1">Uncharacterized protein</fullName>
    </submittedName>
</protein>
<name>A0ACC0AFD1_CATRO</name>